<evidence type="ECO:0000313" key="3">
    <source>
        <dbReference type="Proteomes" id="UP000051006"/>
    </source>
</evidence>
<dbReference type="Pfam" id="PF04266">
    <property type="entry name" value="ASCH"/>
    <property type="match status" value="1"/>
</dbReference>
<comment type="caution">
    <text evidence="2">The sequence shown here is derived from an EMBL/GenBank/DDBJ whole genome shotgun (WGS) entry which is preliminary data.</text>
</comment>
<keyword evidence="3" id="KW-1185">Reference proteome</keyword>
<proteinExistence type="predicted"/>
<evidence type="ECO:0000259" key="1">
    <source>
        <dbReference type="SMART" id="SM01022"/>
    </source>
</evidence>
<dbReference type="Gene3D" id="2.30.130.30">
    <property type="entry name" value="Hypothetical protein"/>
    <property type="match status" value="1"/>
</dbReference>
<dbReference type="PIRSF" id="PIRSF016134">
    <property type="entry name" value="UCP016134"/>
    <property type="match status" value="1"/>
</dbReference>
<name>A0A0R2LFG0_9LACO</name>
<dbReference type="CDD" id="cd06555">
    <property type="entry name" value="ASCH_PF0470_like"/>
    <property type="match status" value="1"/>
</dbReference>
<gene>
    <name evidence="2" type="ORF">IV57_GL000810</name>
</gene>
<dbReference type="InterPro" id="IPR007374">
    <property type="entry name" value="ASCH_domain"/>
</dbReference>
<evidence type="ECO:0000313" key="2">
    <source>
        <dbReference type="EMBL" id="KRN98774.1"/>
    </source>
</evidence>
<dbReference type="PATRIC" id="fig|993692.3.peg.818"/>
<accession>A0A0R2LFG0</accession>
<dbReference type="InterPro" id="IPR016645">
    <property type="entry name" value="UCP016134"/>
</dbReference>
<dbReference type="OrthoDB" id="9790388at2"/>
<dbReference type="EMBL" id="JQCF01000017">
    <property type="protein sequence ID" value="KRN98774.1"/>
    <property type="molecule type" value="Genomic_DNA"/>
</dbReference>
<sequence>MDMRLNHEPFLAIKNGSKKIEIRLNDEKRSQLKIGDEIKFTDLETGAVIRTQVLKLKQFATFKQLFAEYSGSIIGSPDDQTIEELDQDNMGIYSRERERKYGALAIGIKLI</sequence>
<dbReference type="InterPro" id="IPR015947">
    <property type="entry name" value="PUA-like_sf"/>
</dbReference>
<dbReference type="STRING" id="993692.IV57_GL000810"/>
<reference evidence="2 3" key="1">
    <citation type="journal article" date="2015" name="Genome Announc.">
        <title>Expanding the biotechnology potential of lactobacilli through comparative genomics of 213 strains and associated genera.</title>
        <authorList>
            <person name="Sun Z."/>
            <person name="Harris H.M."/>
            <person name="McCann A."/>
            <person name="Guo C."/>
            <person name="Argimon S."/>
            <person name="Zhang W."/>
            <person name="Yang X."/>
            <person name="Jeffery I.B."/>
            <person name="Cooney J.C."/>
            <person name="Kagawa T.F."/>
            <person name="Liu W."/>
            <person name="Song Y."/>
            <person name="Salvetti E."/>
            <person name="Wrobel A."/>
            <person name="Rasinkangas P."/>
            <person name="Parkhill J."/>
            <person name="Rea M.C."/>
            <person name="O'Sullivan O."/>
            <person name="Ritari J."/>
            <person name="Douillard F.P."/>
            <person name="Paul Ross R."/>
            <person name="Yang R."/>
            <person name="Briner A.E."/>
            <person name="Felis G.E."/>
            <person name="de Vos W.M."/>
            <person name="Barrangou R."/>
            <person name="Klaenhammer T.R."/>
            <person name="Caufield P.W."/>
            <person name="Cui Y."/>
            <person name="Zhang H."/>
            <person name="O'Toole P.W."/>
        </authorList>
    </citation>
    <scope>NUCLEOTIDE SEQUENCE [LARGE SCALE GENOMIC DNA]</scope>
    <source>
        <strain evidence="2 3">DSM 24716</strain>
    </source>
</reference>
<feature type="domain" description="ASCH" evidence="1">
    <location>
        <begin position="3"/>
        <end position="111"/>
    </location>
</feature>
<dbReference type="AlphaFoldDB" id="A0A0R2LFG0"/>
<protein>
    <recommendedName>
        <fullName evidence="1">ASCH domain-containing protein</fullName>
    </recommendedName>
</protein>
<dbReference type="SUPFAM" id="SSF88697">
    <property type="entry name" value="PUA domain-like"/>
    <property type="match status" value="1"/>
</dbReference>
<dbReference type="RefSeq" id="WP_057881151.1">
    <property type="nucleotide sequence ID" value="NZ_JQCF01000017.1"/>
</dbReference>
<dbReference type="Proteomes" id="UP000051006">
    <property type="component" value="Unassembled WGS sequence"/>
</dbReference>
<organism evidence="2 3">
    <name type="scientific">Companilactobacillus kimchiensis</name>
    <dbReference type="NCBI Taxonomy" id="993692"/>
    <lineage>
        <taxon>Bacteria</taxon>
        <taxon>Bacillati</taxon>
        <taxon>Bacillota</taxon>
        <taxon>Bacilli</taxon>
        <taxon>Lactobacillales</taxon>
        <taxon>Lactobacillaceae</taxon>
        <taxon>Companilactobacillus</taxon>
    </lineage>
</organism>
<dbReference type="SMART" id="SM01022">
    <property type="entry name" value="ASCH"/>
    <property type="match status" value="1"/>
</dbReference>